<gene>
    <name evidence="1" type="ORF">OPT61_g2568</name>
</gene>
<accession>A0ACC2IL19</accession>
<reference evidence="1" key="1">
    <citation type="submission" date="2022-11" db="EMBL/GenBank/DDBJ databases">
        <title>Genome Sequence of Boeremia exigua.</title>
        <authorList>
            <person name="Buettner E."/>
        </authorList>
    </citation>
    <scope>NUCLEOTIDE SEQUENCE</scope>
    <source>
        <strain evidence="1">CU02</strain>
    </source>
</reference>
<name>A0ACC2IL19_9PLEO</name>
<protein>
    <submittedName>
        <fullName evidence="1">Uncharacterized protein</fullName>
    </submittedName>
</protein>
<dbReference type="EMBL" id="JAPHNI010000118">
    <property type="protein sequence ID" value="KAJ8115876.1"/>
    <property type="molecule type" value="Genomic_DNA"/>
</dbReference>
<organism evidence="1 2">
    <name type="scientific">Boeremia exigua</name>
    <dbReference type="NCBI Taxonomy" id="749465"/>
    <lineage>
        <taxon>Eukaryota</taxon>
        <taxon>Fungi</taxon>
        <taxon>Dikarya</taxon>
        <taxon>Ascomycota</taxon>
        <taxon>Pezizomycotina</taxon>
        <taxon>Dothideomycetes</taxon>
        <taxon>Pleosporomycetidae</taxon>
        <taxon>Pleosporales</taxon>
        <taxon>Pleosporineae</taxon>
        <taxon>Didymellaceae</taxon>
        <taxon>Boeremia</taxon>
    </lineage>
</organism>
<evidence type="ECO:0000313" key="1">
    <source>
        <dbReference type="EMBL" id="KAJ8115876.1"/>
    </source>
</evidence>
<evidence type="ECO:0000313" key="2">
    <source>
        <dbReference type="Proteomes" id="UP001153331"/>
    </source>
</evidence>
<dbReference type="Proteomes" id="UP001153331">
    <property type="component" value="Unassembled WGS sequence"/>
</dbReference>
<comment type="caution">
    <text evidence="1">The sequence shown here is derived from an EMBL/GenBank/DDBJ whole genome shotgun (WGS) entry which is preliminary data.</text>
</comment>
<proteinExistence type="predicted"/>
<sequence length="1160" mass="128070">MPPKTQPAPSPFAPSSAHVALAIALIRTKPPGLSARGGVPLTSEDHVVDHLDYIVQLREQVRPGSAPSEHREQGGYIDLVAYWKEQCRTLQDECSHLRNENSRLERSNHSLAHHTGLVPDGATANAMNTSKRKARVGSPARNVKRQKGEQPVERSVAETQEEIDNDMDFLDGLGQEGADLTESLFTTHKLCRSTDPDFETLCFTLVRTSDALGKVIRLVAHRHGQLSRQGHQTSGPASLDQDKSNFAVAMTICARGFMSILVGLTRLKDSTDDQRFSNLVVCKLTDMFKTVLVAIESVARQTAQQNLIQAVEPKKPKEATPAKVLKESVPARALAHLLVGLLGFLEKTNSVHQQIFDGFVYLLLERVGQRLFFCTFGRHRSRTVEGDVQPLPEPKSPEEAHRREVETFGTHLEVKALILVLERAMGLAPNHMNPQASNVGRNQKKVGRTLSLKNLPAASKARLSPVAKERLQQTLIVCMYGDKADDEFLDVLTKPMPSMRLGSLQNVGKIEDKDVKDWYKKEVWRLVGWDVLAKESGHLSTSQRVQERRPDAAMATKTSTTTAKSSSKDSRSPRYSISSHSNNASANTTSPGVARVRAAAEHLTTANRACIIFGVLLVSWAYGLDNTLRTAYHAGAMNALHAQALLATVSVVKAVIGAAAQPTAAKISDVFGRVEILFVSVVFYVLGSAIEAFANNPATFVVGSFFHQIGFTMSVLILEVIIADTTSLRARLLFSYMPAVPFLVNAWLAGEVLEKMLKIRSWRFGFWIWCIIYPICAIPLLVSLWWVDRKAKKAGTLKNYKTPVQQHGAWEITKALFWQLDVIGILLTICVFGFLLVPLTLNGGMYPTWGEAKFIVPLVIGVLCVPLWVFWESIAPHPMVPFYLLKDRAVWGSLCIGLFLMFSWACQGDFLFIVLRVGFNQSDKAANRITALYGFCSTLTGIFVGMVVYHVRHLKPFILFGTCLFMVAMGLMIHYRGGVGTHSGIIGAQVLLGVAGGFFPYAAQASIQAATSHEYVAVVTGLYLSTYNVGSAVGNAVSGVVMSRAMPEQLHARLGWDDVTMWYALPLQMLDTYPPGTPEREAVIEAYKYFQRVVCIIAACGCLGLIAFAFCIRNPRLPDTQTLPHKELPPNEHNEDDKHELAEWPQDESTFPGYASTDRR</sequence>
<keyword evidence="2" id="KW-1185">Reference proteome</keyword>